<dbReference type="GO" id="GO:0016709">
    <property type="term" value="F:oxidoreductase activity, acting on paired donors, with incorporation or reduction of molecular oxygen, NAD(P)H as one donor, and incorporation of one atom of oxygen"/>
    <property type="evidence" value="ECO:0007669"/>
    <property type="project" value="UniProtKB-ARBA"/>
</dbReference>
<comment type="cofactor">
    <cofactor evidence="1">
        <name>FAD</name>
        <dbReference type="ChEBI" id="CHEBI:57692"/>
    </cofactor>
</comment>
<reference evidence="5 6" key="1">
    <citation type="submission" date="2019-07" db="EMBL/GenBank/DDBJ databases">
        <title>Whole genome shotgun sequence of Reyranella soli NBRC 108950.</title>
        <authorList>
            <person name="Hosoyama A."/>
            <person name="Uohara A."/>
            <person name="Ohji S."/>
            <person name="Ichikawa N."/>
        </authorList>
    </citation>
    <scope>NUCLEOTIDE SEQUENCE [LARGE SCALE GENOMIC DNA]</scope>
    <source>
        <strain evidence="5 6">NBRC 108950</strain>
    </source>
</reference>
<dbReference type="PANTHER" id="PTHR43004">
    <property type="entry name" value="TRK SYSTEM POTASSIUM UPTAKE PROTEIN"/>
    <property type="match status" value="1"/>
</dbReference>
<dbReference type="SUPFAM" id="SSF51905">
    <property type="entry name" value="FAD/NAD(P)-binding domain"/>
    <property type="match status" value="1"/>
</dbReference>
<sequence>MPEVPVLIVGGGPVGLMASLLLSRLGIRSLLVERHPGTAIHPKARGINARTMEVFRQQGIETAVRQAGLPPERTGFIVWAKSLAGEEIERRVPWGRSEKSVEVSPVRACLCAQDYLEPVLRRCAEEQAPGELSFNTELKGFTQDGAGVTATLRDVVTGAERKISAQYMIAADGAQSQVRNALGVRMDGKKDVYDSVNILLEADLRPWTEDRPAALYFIESDKLRGTFLTINAHDRWGFLVNSLRAQGYAPQDFTPARSAELVRLAAGVPDLPVKVLGVAPWVASAHVAEQYRHGRIFLAGDAAHEMPPTGGFGMNTGVQDVHNLCWKLALVLQDKAADSLLQTYHDERQPLARTITEQALANAVSMGRLQKTSETKSARPEFLNEQGMIFGASYNSAAVVPDGTPPPAIANPITDYMASARPGGRAPHAWLQRPDGERVSAIDLVGKGFALLAGARGAAWADAAKAMQTSNGIDVTPIIVGNGDLRPADERWRETYGIDEGGAVLVRPDGYVGWRSASAVSDPVRTLANALDSIQGRAS</sequence>
<organism evidence="5 6">
    <name type="scientific">Reyranella soli</name>
    <dbReference type="NCBI Taxonomy" id="1230389"/>
    <lineage>
        <taxon>Bacteria</taxon>
        <taxon>Pseudomonadati</taxon>
        <taxon>Pseudomonadota</taxon>
        <taxon>Alphaproteobacteria</taxon>
        <taxon>Hyphomicrobiales</taxon>
        <taxon>Reyranellaceae</taxon>
        <taxon>Reyranella</taxon>
    </lineage>
</organism>
<accession>A0A512N9R0</accession>
<feature type="domain" description="FAD-binding" evidence="4">
    <location>
        <begin position="3"/>
        <end position="358"/>
    </location>
</feature>
<dbReference type="EMBL" id="BKAJ01000045">
    <property type="protein sequence ID" value="GEP55712.1"/>
    <property type="molecule type" value="Genomic_DNA"/>
</dbReference>
<evidence type="ECO:0000313" key="5">
    <source>
        <dbReference type="EMBL" id="GEP55712.1"/>
    </source>
</evidence>
<dbReference type="Gene3D" id="3.50.50.60">
    <property type="entry name" value="FAD/NAD(P)-binding domain"/>
    <property type="match status" value="1"/>
</dbReference>
<evidence type="ECO:0000259" key="4">
    <source>
        <dbReference type="Pfam" id="PF01494"/>
    </source>
</evidence>
<dbReference type="Pfam" id="PF21274">
    <property type="entry name" value="Rng_hyd_C"/>
    <property type="match status" value="1"/>
</dbReference>
<keyword evidence="6" id="KW-1185">Reference proteome</keyword>
<dbReference type="RefSeq" id="WP_147149797.1">
    <property type="nucleotide sequence ID" value="NZ_BKAJ01000045.1"/>
</dbReference>
<dbReference type="OrthoDB" id="9791689at2"/>
<dbReference type="PRINTS" id="PR00420">
    <property type="entry name" value="RNGMNOXGNASE"/>
</dbReference>
<dbReference type="Proteomes" id="UP000321058">
    <property type="component" value="Unassembled WGS sequence"/>
</dbReference>
<dbReference type="InterPro" id="IPR036188">
    <property type="entry name" value="FAD/NAD-bd_sf"/>
</dbReference>
<dbReference type="InterPro" id="IPR002938">
    <property type="entry name" value="FAD-bd"/>
</dbReference>
<dbReference type="AlphaFoldDB" id="A0A512N9R0"/>
<evidence type="ECO:0000256" key="1">
    <source>
        <dbReference type="ARBA" id="ARBA00001974"/>
    </source>
</evidence>
<evidence type="ECO:0000256" key="2">
    <source>
        <dbReference type="ARBA" id="ARBA00022630"/>
    </source>
</evidence>
<dbReference type="InterPro" id="IPR050641">
    <property type="entry name" value="RIFMO-like"/>
</dbReference>
<keyword evidence="3" id="KW-0274">FAD</keyword>
<evidence type="ECO:0000256" key="3">
    <source>
        <dbReference type="ARBA" id="ARBA00022827"/>
    </source>
</evidence>
<proteinExistence type="predicted"/>
<dbReference type="PANTHER" id="PTHR43004:SF19">
    <property type="entry name" value="BINDING MONOOXYGENASE, PUTATIVE (JCVI)-RELATED"/>
    <property type="match status" value="1"/>
</dbReference>
<name>A0A512N9R0_9HYPH</name>
<comment type="caution">
    <text evidence="5">The sequence shown here is derived from an EMBL/GenBank/DDBJ whole genome shotgun (WGS) entry which is preliminary data.</text>
</comment>
<dbReference type="Pfam" id="PF01494">
    <property type="entry name" value="FAD_binding_3"/>
    <property type="match status" value="1"/>
</dbReference>
<gene>
    <name evidence="5" type="ORF">RSO01_28780</name>
</gene>
<evidence type="ECO:0000313" key="6">
    <source>
        <dbReference type="Proteomes" id="UP000321058"/>
    </source>
</evidence>
<dbReference type="Gene3D" id="3.30.9.10">
    <property type="entry name" value="D-Amino Acid Oxidase, subunit A, domain 2"/>
    <property type="match status" value="1"/>
</dbReference>
<keyword evidence="2" id="KW-0285">Flavoprotein</keyword>
<protein>
    <submittedName>
        <fullName evidence="5">FAD-dependent oxidoreductase</fullName>
    </submittedName>
</protein>
<dbReference type="GO" id="GO:0071949">
    <property type="term" value="F:FAD binding"/>
    <property type="evidence" value="ECO:0007669"/>
    <property type="project" value="InterPro"/>
</dbReference>
<dbReference type="Gene3D" id="3.40.30.120">
    <property type="match status" value="1"/>
</dbReference>